<evidence type="ECO:0000313" key="1">
    <source>
        <dbReference type="EMBL" id="AXB43693.1"/>
    </source>
</evidence>
<sequence>MWLWRSALILPREEGRRVTGVDEGLFISVSESAVGSVVRVAGGRDVARYLQLRDLILKCSEARWAQARWLLHDDNVKPEDRVAGLLVLLYAQWPSAISRLTLNHVERGDNEGRLRLGREPVVLSNPLAELVLLLVATRRGKAALGDQGTSPWLFPGGQPGRPLRAFGLGDRLRQLGLHSGQALSTALFQLATDLPTAVLAKMLGIHISVAGAWQRASSGDWTTYAVEVSHRTPH</sequence>
<dbReference type="KEGG" id="aab:A4R43_15095"/>
<accession>A0A344L6L9</accession>
<gene>
    <name evidence="1" type="ORF">A4R43_15095</name>
</gene>
<dbReference type="Proteomes" id="UP000250434">
    <property type="component" value="Chromosome"/>
</dbReference>
<dbReference type="AlphaFoldDB" id="A0A344L6L9"/>
<dbReference type="EMBL" id="CP015163">
    <property type="protein sequence ID" value="AXB43693.1"/>
    <property type="molecule type" value="Genomic_DNA"/>
</dbReference>
<reference evidence="1 2" key="1">
    <citation type="submission" date="2016-04" db="EMBL/GenBank/DDBJ databases">
        <title>Complete genome sequence and analysis of deep-sea sediment isolate, Amycolatopsis sp. WP1.</title>
        <authorList>
            <person name="Wang H."/>
            <person name="Chen S."/>
            <person name="Wu Q."/>
        </authorList>
    </citation>
    <scope>NUCLEOTIDE SEQUENCE [LARGE SCALE GENOMIC DNA]</scope>
    <source>
        <strain evidence="1 2">WP1</strain>
    </source>
</reference>
<keyword evidence="2" id="KW-1185">Reference proteome</keyword>
<protein>
    <submittedName>
        <fullName evidence="1">Uncharacterized protein</fullName>
    </submittedName>
</protein>
<evidence type="ECO:0000313" key="2">
    <source>
        <dbReference type="Proteomes" id="UP000250434"/>
    </source>
</evidence>
<organism evidence="1 2">
    <name type="scientific">Amycolatopsis albispora</name>
    <dbReference type="NCBI Taxonomy" id="1804986"/>
    <lineage>
        <taxon>Bacteria</taxon>
        <taxon>Bacillati</taxon>
        <taxon>Actinomycetota</taxon>
        <taxon>Actinomycetes</taxon>
        <taxon>Pseudonocardiales</taxon>
        <taxon>Pseudonocardiaceae</taxon>
        <taxon>Amycolatopsis</taxon>
    </lineage>
</organism>
<dbReference type="OrthoDB" id="3405537at2"/>
<name>A0A344L6L9_9PSEU</name>
<proteinExistence type="predicted"/>